<reference evidence="3" key="2">
    <citation type="submission" date="2015-08" db="UniProtKB">
        <authorList>
            <consortium name="WormBaseParasite"/>
        </authorList>
    </citation>
    <scope>IDENTIFICATION</scope>
</reference>
<evidence type="ECO:0000313" key="3">
    <source>
        <dbReference type="WBParaSite" id="SVE_1787400.1"/>
    </source>
</evidence>
<reference evidence="2" key="1">
    <citation type="submission" date="2014-07" db="EMBL/GenBank/DDBJ databases">
        <authorList>
            <person name="Martin A.A"/>
            <person name="De Silva N."/>
        </authorList>
    </citation>
    <scope>NUCLEOTIDE SEQUENCE</scope>
</reference>
<sequence>MTIDGKKQSKPRTTTPGTPRWRPWNGKEPLDAKHIAKAATRLFYKCGYDNFKFKKVYKTEKREINGFWRYRVKFTAKKCKKSKEVDTCKKGRKDKKGRKGKKGKKCEKEKKIILYDCYKNSKEFEAIFRDNVVHDSLRLNVTNIENGNSCTLVIKY</sequence>
<feature type="compositionally biased region" description="Low complexity" evidence="1">
    <location>
        <begin position="11"/>
        <end position="24"/>
    </location>
</feature>
<dbReference type="Proteomes" id="UP000035680">
    <property type="component" value="Unassembled WGS sequence"/>
</dbReference>
<proteinExistence type="predicted"/>
<dbReference type="WBParaSite" id="SVE_1787400.1">
    <property type="protein sequence ID" value="SVE_1787400.1"/>
    <property type="gene ID" value="SVE_1787400"/>
</dbReference>
<evidence type="ECO:0000313" key="2">
    <source>
        <dbReference type="Proteomes" id="UP000035680"/>
    </source>
</evidence>
<dbReference type="AlphaFoldDB" id="A0A0K0FZJ5"/>
<organism evidence="2 3">
    <name type="scientific">Strongyloides venezuelensis</name>
    <name type="common">Threadworm</name>
    <dbReference type="NCBI Taxonomy" id="75913"/>
    <lineage>
        <taxon>Eukaryota</taxon>
        <taxon>Metazoa</taxon>
        <taxon>Ecdysozoa</taxon>
        <taxon>Nematoda</taxon>
        <taxon>Chromadorea</taxon>
        <taxon>Rhabditida</taxon>
        <taxon>Tylenchina</taxon>
        <taxon>Panagrolaimomorpha</taxon>
        <taxon>Strongyloidoidea</taxon>
        <taxon>Strongyloididae</taxon>
        <taxon>Strongyloides</taxon>
    </lineage>
</organism>
<evidence type="ECO:0000256" key="1">
    <source>
        <dbReference type="SAM" id="MobiDB-lite"/>
    </source>
</evidence>
<keyword evidence="2" id="KW-1185">Reference proteome</keyword>
<feature type="region of interest" description="Disordered" evidence="1">
    <location>
        <begin position="1"/>
        <end position="27"/>
    </location>
</feature>
<protein>
    <submittedName>
        <fullName evidence="3">Lipocalin</fullName>
    </submittedName>
</protein>
<accession>A0A0K0FZJ5</accession>
<name>A0A0K0FZJ5_STRVS</name>